<dbReference type="SUPFAM" id="SSF111331">
    <property type="entry name" value="NAD kinase/diacylglycerol kinase-like"/>
    <property type="match status" value="1"/>
</dbReference>
<feature type="region of interest" description="Disordered" evidence="5">
    <location>
        <begin position="179"/>
        <end position="281"/>
    </location>
</feature>
<dbReference type="PANTHER" id="PTHR12358">
    <property type="entry name" value="SPHINGOSINE KINASE"/>
    <property type="match status" value="1"/>
</dbReference>
<reference evidence="7" key="1">
    <citation type="submission" date="2023-03" db="EMBL/GenBank/DDBJ databases">
        <authorList>
            <person name="Steffen K."/>
            <person name="Cardenas P."/>
        </authorList>
    </citation>
    <scope>NUCLEOTIDE SEQUENCE</scope>
</reference>
<dbReference type="InterPro" id="IPR017438">
    <property type="entry name" value="ATP-NAD_kinase_N"/>
</dbReference>
<dbReference type="EMBL" id="CASHTH010003391">
    <property type="protein sequence ID" value="CAI8044378.1"/>
    <property type="molecule type" value="Genomic_DNA"/>
</dbReference>
<keyword evidence="3 7" id="KW-0418">Kinase</keyword>
<dbReference type="Pfam" id="PF00781">
    <property type="entry name" value="DAGK_cat"/>
    <property type="match status" value="1"/>
</dbReference>
<comment type="caution">
    <text evidence="7">The sequence shown here is derived from an EMBL/GenBank/DDBJ whole genome shotgun (WGS) entry which is preliminary data.</text>
</comment>
<dbReference type="PANTHER" id="PTHR12358:SF112">
    <property type="entry name" value="LD11247P-RELATED"/>
    <property type="match status" value="1"/>
</dbReference>
<evidence type="ECO:0000313" key="8">
    <source>
        <dbReference type="Proteomes" id="UP001174909"/>
    </source>
</evidence>
<feature type="non-terminal residue" evidence="7">
    <location>
        <position position="1"/>
    </location>
</feature>
<evidence type="ECO:0000313" key="7">
    <source>
        <dbReference type="EMBL" id="CAI8044378.1"/>
    </source>
</evidence>
<evidence type="ECO:0000259" key="6">
    <source>
        <dbReference type="PROSITE" id="PS50146"/>
    </source>
</evidence>
<proteinExistence type="predicted"/>
<gene>
    <name evidence="7" type="ORF">GBAR_LOCUS24620</name>
</gene>
<organism evidence="7 8">
    <name type="scientific">Geodia barretti</name>
    <name type="common">Barrett's horny sponge</name>
    <dbReference type="NCBI Taxonomy" id="519541"/>
    <lineage>
        <taxon>Eukaryota</taxon>
        <taxon>Metazoa</taxon>
        <taxon>Porifera</taxon>
        <taxon>Demospongiae</taxon>
        <taxon>Heteroscleromorpha</taxon>
        <taxon>Tetractinellida</taxon>
        <taxon>Astrophorina</taxon>
        <taxon>Geodiidae</taxon>
        <taxon>Geodia</taxon>
    </lineage>
</organism>
<dbReference type="AlphaFoldDB" id="A0AA35X3U3"/>
<dbReference type="InterPro" id="IPR016064">
    <property type="entry name" value="NAD/diacylglycerol_kinase_sf"/>
</dbReference>
<evidence type="ECO:0000256" key="5">
    <source>
        <dbReference type="SAM" id="MobiDB-lite"/>
    </source>
</evidence>
<dbReference type="GO" id="GO:0005737">
    <property type="term" value="C:cytoplasm"/>
    <property type="evidence" value="ECO:0007669"/>
    <property type="project" value="TreeGrafter"/>
</dbReference>
<dbReference type="InterPro" id="IPR001206">
    <property type="entry name" value="Diacylglycerol_kinase_cat_dom"/>
</dbReference>
<dbReference type="SMART" id="SM00046">
    <property type="entry name" value="DAGKc"/>
    <property type="match status" value="1"/>
</dbReference>
<dbReference type="Pfam" id="PF19279">
    <property type="entry name" value="YegS_C"/>
    <property type="match status" value="1"/>
</dbReference>
<keyword evidence="1" id="KW-0808">Transferase</keyword>
<dbReference type="GO" id="GO:0046512">
    <property type="term" value="P:sphingosine biosynthetic process"/>
    <property type="evidence" value="ECO:0007669"/>
    <property type="project" value="TreeGrafter"/>
</dbReference>
<feature type="domain" description="DAGKc" evidence="6">
    <location>
        <begin position="2"/>
        <end position="108"/>
    </location>
</feature>
<evidence type="ECO:0000256" key="2">
    <source>
        <dbReference type="ARBA" id="ARBA00022741"/>
    </source>
</evidence>
<dbReference type="GO" id="GO:0005524">
    <property type="term" value="F:ATP binding"/>
    <property type="evidence" value="ECO:0007669"/>
    <property type="project" value="UniProtKB-KW"/>
</dbReference>
<keyword evidence="8" id="KW-1185">Reference proteome</keyword>
<keyword evidence="2" id="KW-0547">Nucleotide-binding</keyword>
<feature type="compositionally biased region" description="Basic and acidic residues" evidence="5">
    <location>
        <begin position="238"/>
        <end position="254"/>
    </location>
</feature>
<dbReference type="GO" id="GO:0016020">
    <property type="term" value="C:membrane"/>
    <property type="evidence" value="ECO:0007669"/>
    <property type="project" value="TreeGrafter"/>
</dbReference>
<dbReference type="GO" id="GO:0001727">
    <property type="term" value="F:lipid kinase activity"/>
    <property type="evidence" value="ECO:0007669"/>
    <property type="project" value="TreeGrafter"/>
</dbReference>
<accession>A0AA35X3U3</accession>
<dbReference type="InterPro" id="IPR045540">
    <property type="entry name" value="YegS/DAGK_C"/>
</dbReference>
<protein>
    <submittedName>
        <fullName evidence="7">Sphingosine kinase 1</fullName>
    </submittedName>
</protein>
<dbReference type="Proteomes" id="UP001174909">
    <property type="component" value="Unassembled WGS sequence"/>
</dbReference>
<evidence type="ECO:0000256" key="1">
    <source>
        <dbReference type="ARBA" id="ARBA00022679"/>
    </source>
</evidence>
<dbReference type="InterPro" id="IPR050187">
    <property type="entry name" value="Lipid_Phosphate_FormReg"/>
</dbReference>
<evidence type="ECO:0000256" key="4">
    <source>
        <dbReference type="ARBA" id="ARBA00022840"/>
    </source>
</evidence>
<feature type="compositionally biased region" description="Basic and acidic residues" evidence="5">
    <location>
        <begin position="270"/>
        <end position="281"/>
    </location>
</feature>
<dbReference type="Gene3D" id="2.60.200.40">
    <property type="match status" value="2"/>
</dbReference>
<name>A0AA35X3U3_GEOBA</name>
<dbReference type="PROSITE" id="PS50146">
    <property type="entry name" value="DAGK"/>
    <property type="match status" value="1"/>
</dbReference>
<sequence length="468" mass="51187">GVPQRRLLVLINHQWTGKAVQDFQEHVQPLFELAEITFNAIVTERQNHARELMKEYDLSTVDGIVIASGDGLLYEVVNGMMEREDWEQALKTPIGMLPTGSGNALCASTLYEAGGWGLISDIDIESESLRRSGKPVFLLGALNCIRRKRVYRGRLVYLPWDESKAPDAPLLSRSVPTQATLSSSVPPGPPAHLVTSSLNPQLLSRGGGEHCSALPGGDTIDEAPNEEGPSPLQLSSEESEKEKSDVFGDTKDVVLEESSIRSLTGGAEGRLGDDGPVRGEKTDKIEDVTKDWEFVAREEKPAVKIAAAEPIQITSTSPVAGDQVQTPASLRSYASSGPCPDLLPEITEDVPDNWKTIEGDFLTVSPLMIPHLSSNFFGDPRMSIGTGKIRIMYVRRMSRLGLLSMLTKAEKGTHLDRQEVEIIDVKAFRLEPQTEGGILTVDGEVVKYGPMQAQVHQHLARVFCCKRV</sequence>
<keyword evidence="4" id="KW-0067">ATP-binding</keyword>
<evidence type="ECO:0000256" key="3">
    <source>
        <dbReference type="ARBA" id="ARBA00022777"/>
    </source>
</evidence>
<dbReference type="Gene3D" id="3.40.50.10330">
    <property type="entry name" value="Probable inorganic polyphosphate/atp-NAD kinase, domain 1"/>
    <property type="match status" value="1"/>
</dbReference>